<dbReference type="InterPro" id="IPR010144">
    <property type="entry name" value="CRISPR-assoc_prot_Csd1-typ"/>
</dbReference>
<name>A0A511D8P5_9PSEU</name>
<dbReference type="STRING" id="1123024.GCA_000423625_04989"/>
<proteinExistence type="predicted"/>
<reference evidence="1 2" key="1">
    <citation type="submission" date="2019-07" db="EMBL/GenBank/DDBJ databases">
        <title>Whole genome shotgun sequence of Pseudonocardia asaccharolytica NBRC 16224.</title>
        <authorList>
            <person name="Hosoyama A."/>
            <person name="Uohara A."/>
            <person name="Ohji S."/>
            <person name="Ichikawa N."/>
        </authorList>
    </citation>
    <scope>NUCLEOTIDE SEQUENCE [LARGE SCALE GENOMIC DNA]</scope>
    <source>
        <strain evidence="1 2">NBRC 16224</strain>
    </source>
</reference>
<evidence type="ECO:0000313" key="2">
    <source>
        <dbReference type="Proteomes" id="UP000321328"/>
    </source>
</evidence>
<dbReference type="NCBIfam" id="TIGR01863">
    <property type="entry name" value="cas_Csd1"/>
    <property type="match status" value="1"/>
</dbReference>
<sequence>MQRLVAADAKGRSRGVLHAVPTAVRAYGVAPNLAADDAQYVLGWADEDRKPERVAQCHAAFVELTRRWAESPQGRDDPVAQAVSTFLRSGAAVEMRRPGECTAKSGVLIAVAGVPAYRAASVPDFWSHEVARRKGAGNGLCLACGRVGPLLDTVPGKVPSRLVPGATNDTALVSVNERVFGYDLVTQLSASPVCIRCGEAVTTGLIRVLGSTNSSSFGGQDSRLAWWTTQDTPFDAMALLHRPSGPDVAALLGSVHTARQQAATELGKARFCSVTLGGNVARIMVRDWVEMPLEQLQRHVAEWFADQRMVSTRPDGAEFHSIGQFALIAGRWITDGKRGRYADFGAKGANRPADVHRDLVRAALRKTPVPPSLLAHLVHRVRTDGHLDDARAALIRLILTRSPLTTEKPMPGLDPSNTNPAYVAGRAFAVLDQIQYSASEERRNTTYGDRFFAGAISNPRAALVTGRRDAAAWLRKLRRTKTGAAIRHEKELDGLFALLDPARDVPARTTLTEQSLFLLGYHHQRAHGFAAARAARDTVTETPEETNQ</sequence>
<dbReference type="RefSeq" id="WP_161631760.1">
    <property type="nucleotide sequence ID" value="NZ_AUII01000058.1"/>
</dbReference>
<dbReference type="EMBL" id="BJVI01000125">
    <property type="protein sequence ID" value="GEL20977.1"/>
    <property type="molecule type" value="Genomic_DNA"/>
</dbReference>
<accession>A0A511D8P5</accession>
<protein>
    <submittedName>
        <fullName evidence="1">CRISPR-associated Csd1 family protein</fullName>
    </submittedName>
</protein>
<organism evidence="1 2">
    <name type="scientific">Pseudonocardia asaccharolytica DSM 44247 = NBRC 16224</name>
    <dbReference type="NCBI Taxonomy" id="1123024"/>
    <lineage>
        <taxon>Bacteria</taxon>
        <taxon>Bacillati</taxon>
        <taxon>Actinomycetota</taxon>
        <taxon>Actinomycetes</taxon>
        <taxon>Pseudonocardiales</taxon>
        <taxon>Pseudonocardiaceae</taxon>
        <taxon>Pseudonocardia</taxon>
    </lineage>
</organism>
<dbReference type="Pfam" id="PF09709">
    <property type="entry name" value="Cas_Csd1"/>
    <property type="match status" value="1"/>
</dbReference>
<dbReference type="AlphaFoldDB" id="A0A511D8P5"/>
<evidence type="ECO:0000313" key="1">
    <source>
        <dbReference type="EMBL" id="GEL20977.1"/>
    </source>
</evidence>
<keyword evidence="2" id="KW-1185">Reference proteome</keyword>
<comment type="caution">
    <text evidence="1">The sequence shown here is derived from an EMBL/GenBank/DDBJ whole genome shotgun (WGS) entry which is preliminary data.</text>
</comment>
<dbReference type="OrthoDB" id="9778918at2"/>
<dbReference type="Proteomes" id="UP000321328">
    <property type="component" value="Unassembled WGS sequence"/>
</dbReference>
<gene>
    <name evidence="1" type="ORF">PA7_48140</name>
</gene>